<organism evidence="1 2">
    <name type="scientific">Roseospira visakhapatnamensis</name>
    <dbReference type="NCBI Taxonomy" id="390880"/>
    <lineage>
        <taxon>Bacteria</taxon>
        <taxon>Pseudomonadati</taxon>
        <taxon>Pseudomonadota</taxon>
        <taxon>Alphaproteobacteria</taxon>
        <taxon>Rhodospirillales</taxon>
        <taxon>Rhodospirillaceae</taxon>
        <taxon>Roseospira</taxon>
    </lineage>
</organism>
<evidence type="ECO:0000313" key="1">
    <source>
        <dbReference type="EMBL" id="MBB4266309.1"/>
    </source>
</evidence>
<evidence type="ECO:0000313" key="2">
    <source>
        <dbReference type="Proteomes" id="UP000554286"/>
    </source>
</evidence>
<comment type="caution">
    <text evidence="1">The sequence shown here is derived from an EMBL/GenBank/DDBJ whole genome shotgun (WGS) entry which is preliminary data.</text>
</comment>
<dbReference type="Proteomes" id="UP000554286">
    <property type="component" value="Unassembled WGS sequence"/>
</dbReference>
<accession>A0A7W6RE19</accession>
<keyword evidence="2" id="KW-1185">Reference proteome</keyword>
<proteinExistence type="predicted"/>
<name>A0A7W6RE19_9PROT</name>
<dbReference type="AlphaFoldDB" id="A0A7W6RE19"/>
<sequence length="75" mass="8109">MEDLGAWMGHRIPGAATTEVFYADADPAYLAGVREVIDGVMADLGARMKNTPMRPGPAEAANTAWWTQQRLYGAV</sequence>
<reference evidence="1 2" key="1">
    <citation type="submission" date="2020-08" db="EMBL/GenBank/DDBJ databases">
        <title>Genome sequencing of Purple Non-Sulfur Bacteria from various extreme environments.</title>
        <authorList>
            <person name="Mayer M."/>
        </authorList>
    </citation>
    <scope>NUCLEOTIDE SEQUENCE [LARGE SCALE GENOMIC DNA]</scope>
    <source>
        <strain evidence="1 2">JA131</strain>
    </source>
</reference>
<dbReference type="EMBL" id="JACIGK010000012">
    <property type="protein sequence ID" value="MBB4266309.1"/>
    <property type="molecule type" value="Genomic_DNA"/>
</dbReference>
<dbReference type="RefSeq" id="WP_184044547.1">
    <property type="nucleotide sequence ID" value="NZ_JACIGK010000012.1"/>
</dbReference>
<protein>
    <submittedName>
        <fullName evidence="1">Uncharacterized protein</fullName>
    </submittedName>
</protein>
<gene>
    <name evidence="1" type="ORF">GGD89_001940</name>
</gene>